<dbReference type="Proteomes" id="UP000240638">
    <property type="component" value="Unassembled WGS sequence"/>
</dbReference>
<reference evidence="1 2" key="1">
    <citation type="submission" date="2018-03" db="EMBL/GenBank/DDBJ databases">
        <title>Whole genome analyses suggest that Burkholderia sensu lato contains two further novel genera in the rhizoxinica-symbiotica group Mycetohabitans gen. nov., and Trinickia gen. nov.: implications for the evolution of diazotrophy and nodulation in the Burkholderiaceae.</title>
        <authorList>
            <person name="Estrada De Los Santos P."/>
            <person name="Palmer M."/>
            <person name="Chavez-Ramirez B."/>
            <person name="Steenkamp E.T."/>
            <person name="Hirsch A.M."/>
            <person name="Manyaka P."/>
            <person name="Maluk M."/>
            <person name="Lafos M."/>
            <person name="Crook M."/>
            <person name="Gross E."/>
            <person name="Simon M.F."/>
            <person name="Bueno Dos Reis Junior F."/>
            <person name="Poole P.S."/>
            <person name="Venter S.N."/>
            <person name="James E.K."/>
        </authorList>
    </citation>
    <scope>NUCLEOTIDE SEQUENCE [LARGE SCALE GENOMIC DNA]</scope>
    <source>
        <strain evidence="1 2">JPY-366</strain>
    </source>
</reference>
<dbReference type="EMBL" id="PYUC01000025">
    <property type="protein sequence ID" value="PTB17024.1"/>
    <property type="molecule type" value="Genomic_DNA"/>
</dbReference>
<evidence type="ECO:0000313" key="2">
    <source>
        <dbReference type="Proteomes" id="UP000240638"/>
    </source>
</evidence>
<evidence type="ECO:0000313" key="1">
    <source>
        <dbReference type="EMBL" id="PTB17024.1"/>
    </source>
</evidence>
<sequence length="126" mass="13424">MSVLREQTFGQRSRAGLVRAFGLSRRAHNLALADLVLGERRAGPDNCIPSALCASRAKSILGTMPTAAGSLNPVGIFAGLDTSVLSIPTKRVDRRLILAVSRPEIQAILVAPDLSTRANDVIMRCC</sequence>
<proteinExistence type="predicted"/>
<accession>A0A2T3XKH5</accession>
<protein>
    <submittedName>
        <fullName evidence="1">Uncharacterized protein</fullName>
    </submittedName>
</protein>
<comment type="caution">
    <text evidence="1">The sequence shown here is derived from an EMBL/GenBank/DDBJ whole genome shotgun (WGS) entry which is preliminary data.</text>
</comment>
<dbReference type="AlphaFoldDB" id="A0A2T3XKH5"/>
<name>A0A2T3XKH5_9BURK</name>
<organism evidence="1 2">
    <name type="scientific">Trinickia symbiotica</name>
    <dbReference type="NCBI Taxonomy" id="863227"/>
    <lineage>
        <taxon>Bacteria</taxon>
        <taxon>Pseudomonadati</taxon>
        <taxon>Pseudomonadota</taxon>
        <taxon>Betaproteobacteria</taxon>
        <taxon>Burkholderiales</taxon>
        <taxon>Burkholderiaceae</taxon>
        <taxon>Trinickia</taxon>
    </lineage>
</organism>
<gene>
    <name evidence="1" type="ORF">C9I57_30465</name>
</gene>